<feature type="compositionally biased region" description="Basic residues" evidence="1">
    <location>
        <begin position="141"/>
        <end position="150"/>
    </location>
</feature>
<evidence type="ECO:0000313" key="4">
    <source>
        <dbReference type="Proteomes" id="UP001313282"/>
    </source>
</evidence>
<feature type="compositionally biased region" description="Basic and acidic residues" evidence="1">
    <location>
        <begin position="69"/>
        <end position="78"/>
    </location>
</feature>
<feature type="region of interest" description="Disordered" evidence="1">
    <location>
        <begin position="51"/>
        <end position="150"/>
    </location>
</feature>
<evidence type="ECO:0000259" key="2">
    <source>
        <dbReference type="Pfam" id="PF22980"/>
    </source>
</evidence>
<comment type="caution">
    <text evidence="3">The sequence shown here is derived from an EMBL/GenBank/DDBJ whole genome shotgun (WGS) entry which is preliminary data.</text>
</comment>
<organism evidence="3 4">
    <name type="scientific">Orbilia javanica</name>
    <dbReference type="NCBI Taxonomy" id="47235"/>
    <lineage>
        <taxon>Eukaryota</taxon>
        <taxon>Fungi</taxon>
        <taxon>Dikarya</taxon>
        <taxon>Ascomycota</taxon>
        <taxon>Pezizomycotina</taxon>
        <taxon>Orbiliomycetes</taxon>
        <taxon>Orbiliales</taxon>
        <taxon>Orbiliaceae</taxon>
        <taxon>Orbilia</taxon>
    </lineage>
</organism>
<feature type="domain" description="Myb-like DNA-binding" evidence="2">
    <location>
        <begin position="14"/>
        <end position="58"/>
    </location>
</feature>
<reference evidence="3 4" key="1">
    <citation type="submission" date="2019-10" db="EMBL/GenBank/DDBJ databases">
        <authorList>
            <person name="Palmer J.M."/>
        </authorList>
    </citation>
    <scope>NUCLEOTIDE SEQUENCE [LARGE SCALE GENOMIC DNA]</scope>
    <source>
        <strain evidence="3 4">TWF718</strain>
    </source>
</reference>
<gene>
    <name evidence="3" type="ORF">TWF718_011149</name>
</gene>
<proteinExistence type="predicted"/>
<dbReference type="Proteomes" id="UP001313282">
    <property type="component" value="Unassembled WGS sequence"/>
</dbReference>
<evidence type="ECO:0000256" key="1">
    <source>
        <dbReference type="SAM" id="MobiDB-lite"/>
    </source>
</evidence>
<dbReference type="AlphaFoldDB" id="A0AAN8MGW6"/>
<protein>
    <recommendedName>
        <fullName evidence="2">Myb-like DNA-binding domain-containing protein</fullName>
    </recommendedName>
</protein>
<dbReference type="InterPro" id="IPR054505">
    <property type="entry name" value="Myb_DNA-bind_8"/>
</dbReference>
<accession>A0AAN8MGW6</accession>
<name>A0AAN8MGW6_9PEZI</name>
<dbReference type="Pfam" id="PF22980">
    <property type="entry name" value="Myb_DNA-bind_8"/>
    <property type="match status" value="1"/>
</dbReference>
<dbReference type="EMBL" id="JAVHNR010000009">
    <property type="protein sequence ID" value="KAK6333334.1"/>
    <property type="molecule type" value="Genomic_DNA"/>
</dbReference>
<feature type="compositionally biased region" description="Polar residues" evidence="1">
    <location>
        <begin position="107"/>
        <end position="120"/>
    </location>
</feature>
<keyword evidence="4" id="KW-1185">Reference proteome</keyword>
<evidence type="ECO:0000313" key="3">
    <source>
        <dbReference type="EMBL" id="KAK6333334.1"/>
    </source>
</evidence>
<sequence>MSKPGPSPKQLSDPEFLLCCINSISNGGIDYAAVAKAANYANDGRARARLSRINSKHGTGPLVSEGEEKEDRAKKTTKDTVLPIAADSSTNARDLTANTAPMKGRTAESTRIITDSTNPDSAARVTRSSAAKVPASGDLKGKKKKRASSA</sequence>
<feature type="compositionally biased region" description="Polar residues" evidence="1">
    <location>
        <begin position="87"/>
        <end position="99"/>
    </location>
</feature>